<sequence>MSTQKKTIDFDPYKVLQLQSGCTSSQVDKAYKKMALKWHPDKNPDQKERAQQMFLKIYRAFEFLKDEIARGDYDEQIAAKRKRAEFEETRQATSSKERLAHLTKLREAEKNAAAARAGEKRKAETRDSLIEELRREGAKMMQQMKEEHEKQQRNESQLMSDQQKKQQKNQQKDINKELSNDVDELERALFGGNFFFKFMVEIMTVDKGNKSTEVVEKISTEVLRMNFMKRTTVRLEKQQRAQQQQKAREDIFTGIMAVDPPKYYPTAEHIDDDPNWTLGGVMSEWRYTVLENMRFGRFSFKGQNPEVEKLMEFHERRRLCLPDLDPKNSDDEENADGSDSTEEGQISEEDEKPAYSSTERKRKGNFENAGKKTFENSNKKRKWDGGRHFKVTGRFPKK</sequence>
<proteinExistence type="predicted"/>
<reference evidence="1" key="1">
    <citation type="submission" date="2023-11" db="EMBL/GenBank/DDBJ databases">
        <authorList>
            <person name="Poullet M."/>
        </authorList>
    </citation>
    <scope>NUCLEOTIDE SEQUENCE</scope>
    <source>
        <strain evidence="1">E1834</strain>
    </source>
</reference>
<name>A0ACB0YU65_MELEN</name>
<keyword evidence="2" id="KW-1185">Reference proteome</keyword>
<dbReference type="Proteomes" id="UP001497535">
    <property type="component" value="Unassembled WGS sequence"/>
</dbReference>
<organism evidence="1 2">
    <name type="scientific">Meloidogyne enterolobii</name>
    <name type="common">Root-knot nematode worm</name>
    <name type="synonym">Meloidogyne mayaguensis</name>
    <dbReference type="NCBI Taxonomy" id="390850"/>
    <lineage>
        <taxon>Eukaryota</taxon>
        <taxon>Metazoa</taxon>
        <taxon>Ecdysozoa</taxon>
        <taxon>Nematoda</taxon>
        <taxon>Chromadorea</taxon>
        <taxon>Rhabditida</taxon>
        <taxon>Tylenchina</taxon>
        <taxon>Tylenchomorpha</taxon>
        <taxon>Tylenchoidea</taxon>
        <taxon>Meloidogynidae</taxon>
        <taxon>Meloidogyninae</taxon>
        <taxon>Meloidogyne</taxon>
    </lineage>
</organism>
<evidence type="ECO:0000313" key="2">
    <source>
        <dbReference type="Proteomes" id="UP001497535"/>
    </source>
</evidence>
<accession>A0ACB0YU65</accession>
<evidence type="ECO:0000313" key="1">
    <source>
        <dbReference type="EMBL" id="CAK5062548.1"/>
    </source>
</evidence>
<gene>
    <name evidence="1" type="ORF">MENTE1834_LOCUS16531</name>
</gene>
<protein>
    <submittedName>
        <fullName evidence="1">Uncharacterized protein</fullName>
    </submittedName>
</protein>
<dbReference type="EMBL" id="CAVMJV010000018">
    <property type="protein sequence ID" value="CAK5062548.1"/>
    <property type="molecule type" value="Genomic_DNA"/>
</dbReference>
<comment type="caution">
    <text evidence="1">The sequence shown here is derived from an EMBL/GenBank/DDBJ whole genome shotgun (WGS) entry which is preliminary data.</text>
</comment>